<evidence type="ECO:0000256" key="3">
    <source>
        <dbReference type="ARBA" id="ARBA00022741"/>
    </source>
</evidence>
<dbReference type="EMBL" id="CM031833">
    <property type="protein sequence ID" value="KAG6695164.1"/>
    <property type="molecule type" value="Genomic_DNA"/>
</dbReference>
<proteinExistence type="predicted"/>
<dbReference type="PROSITE" id="PS50011">
    <property type="entry name" value="PROTEIN_KINASE_DOM"/>
    <property type="match status" value="1"/>
</dbReference>
<evidence type="ECO:0000259" key="6">
    <source>
        <dbReference type="PROSITE" id="PS50011"/>
    </source>
</evidence>
<keyword evidence="4" id="KW-0418">Kinase</keyword>
<dbReference type="PIRSF" id="PIRSF000654">
    <property type="entry name" value="Integrin-linked_kinase"/>
    <property type="match status" value="1"/>
</dbReference>
<dbReference type="PANTHER" id="PTHR27002:SF679">
    <property type="entry name" value="CYSTEINE-RICH RECEPTOR-LIKE PROTEIN KINASE 10 ISOFORM X1"/>
    <property type="match status" value="1"/>
</dbReference>
<reference evidence="7" key="1">
    <citation type="submission" date="2021-01" db="EMBL/GenBank/DDBJ databases">
        <authorList>
            <person name="Lovell J.T."/>
            <person name="Bentley N."/>
            <person name="Bhattarai G."/>
            <person name="Jenkins J.W."/>
            <person name="Sreedasyam A."/>
            <person name="Alarcon Y."/>
            <person name="Bock C."/>
            <person name="Boston L."/>
            <person name="Carlson J."/>
            <person name="Cervantes K."/>
            <person name="Clermont K."/>
            <person name="Krom N."/>
            <person name="Kubenka K."/>
            <person name="Mamidi S."/>
            <person name="Mattison C."/>
            <person name="Monteros M."/>
            <person name="Pisani C."/>
            <person name="Plott C."/>
            <person name="Rajasekar S."/>
            <person name="Rhein H.S."/>
            <person name="Rohla C."/>
            <person name="Song M."/>
            <person name="Hilaire R.S."/>
            <person name="Shu S."/>
            <person name="Wells L."/>
            <person name="Wang X."/>
            <person name="Webber J."/>
            <person name="Heerema R.J."/>
            <person name="Klein P."/>
            <person name="Conner P."/>
            <person name="Grauke L."/>
            <person name="Grimwood J."/>
            <person name="Schmutz J."/>
            <person name="Randall J.J."/>
        </authorList>
    </citation>
    <scope>NUCLEOTIDE SEQUENCE</scope>
    <source>
        <tissue evidence="7">Leaf</tissue>
    </source>
</reference>
<keyword evidence="3" id="KW-0547">Nucleotide-binding</keyword>
<name>A0A922E1W0_CARIL</name>
<dbReference type="InterPro" id="IPR001245">
    <property type="entry name" value="Ser-Thr/Tyr_kinase_cat_dom"/>
</dbReference>
<evidence type="ECO:0000256" key="2">
    <source>
        <dbReference type="ARBA" id="ARBA00022679"/>
    </source>
</evidence>
<dbReference type="GO" id="GO:0005524">
    <property type="term" value="F:ATP binding"/>
    <property type="evidence" value="ECO:0007669"/>
    <property type="project" value="UniProtKB-KW"/>
</dbReference>
<dbReference type="SMART" id="SM00220">
    <property type="entry name" value="S_TKc"/>
    <property type="match status" value="1"/>
</dbReference>
<dbReference type="Proteomes" id="UP000811246">
    <property type="component" value="Chromosome 9"/>
</dbReference>
<dbReference type="InterPro" id="IPR008271">
    <property type="entry name" value="Ser/Thr_kinase_AS"/>
</dbReference>
<dbReference type="PROSITE" id="PS00108">
    <property type="entry name" value="PROTEIN_KINASE_ST"/>
    <property type="match status" value="1"/>
</dbReference>
<dbReference type="PANTHER" id="PTHR27002">
    <property type="entry name" value="RECEPTOR-LIKE SERINE/THREONINE-PROTEIN KINASE SD1-8"/>
    <property type="match status" value="1"/>
</dbReference>
<dbReference type="FunFam" id="1.10.510.10:FF:000467">
    <property type="entry name" value="Liguleless narrow1"/>
    <property type="match status" value="1"/>
</dbReference>
<dbReference type="GO" id="GO:0004674">
    <property type="term" value="F:protein serine/threonine kinase activity"/>
    <property type="evidence" value="ECO:0007669"/>
    <property type="project" value="UniProtKB-KW"/>
</dbReference>
<organism evidence="7 8">
    <name type="scientific">Carya illinoinensis</name>
    <name type="common">Pecan</name>
    <dbReference type="NCBI Taxonomy" id="32201"/>
    <lineage>
        <taxon>Eukaryota</taxon>
        <taxon>Viridiplantae</taxon>
        <taxon>Streptophyta</taxon>
        <taxon>Embryophyta</taxon>
        <taxon>Tracheophyta</taxon>
        <taxon>Spermatophyta</taxon>
        <taxon>Magnoliopsida</taxon>
        <taxon>eudicotyledons</taxon>
        <taxon>Gunneridae</taxon>
        <taxon>Pentapetalae</taxon>
        <taxon>rosids</taxon>
        <taxon>fabids</taxon>
        <taxon>Fagales</taxon>
        <taxon>Juglandaceae</taxon>
        <taxon>Carya</taxon>
    </lineage>
</organism>
<dbReference type="GO" id="GO:0005886">
    <property type="term" value="C:plasma membrane"/>
    <property type="evidence" value="ECO:0007669"/>
    <property type="project" value="TreeGrafter"/>
</dbReference>
<evidence type="ECO:0000313" key="8">
    <source>
        <dbReference type="Proteomes" id="UP000811246"/>
    </source>
</evidence>
<keyword evidence="5" id="KW-0067">ATP-binding</keyword>
<accession>A0A922E1W0</accession>
<keyword evidence="1" id="KW-0723">Serine/threonine-protein kinase</keyword>
<evidence type="ECO:0000256" key="4">
    <source>
        <dbReference type="ARBA" id="ARBA00022777"/>
    </source>
</evidence>
<evidence type="ECO:0000256" key="1">
    <source>
        <dbReference type="ARBA" id="ARBA00022527"/>
    </source>
</evidence>
<keyword evidence="2" id="KW-0808">Transferase</keyword>
<feature type="domain" description="Protein kinase" evidence="6">
    <location>
        <begin position="1"/>
        <end position="241"/>
    </location>
</feature>
<protein>
    <recommendedName>
        <fullName evidence="6">Protein kinase domain-containing protein</fullName>
    </recommendedName>
</protein>
<dbReference type="Pfam" id="PF07714">
    <property type="entry name" value="PK_Tyr_Ser-Thr"/>
    <property type="match status" value="1"/>
</dbReference>
<comment type="caution">
    <text evidence="7">The sequence shown here is derived from an EMBL/GenBank/DDBJ whole genome shotgun (WGS) entry which is preliminary data.</text>
</comment>
<gene>
    <name evidence="7" type="ORF">I3842_09G083400</name>
</gene>
<sequence length="271" mass="30354">MRLQHKNLVKLLGFCIDGEEKLLVYEFMPNSSLDVFLFDRSRRAQIDWNKRVNIIGGIARGVLYLHEDSRLRIIHRDLKASNVLLDYELNPKISDFGMARIFAGTEGEANTAQIAGTYGYMAPEYAMQGMYSIKSDVFSFGVLLIEIITGRRNAGFHRTKHAPSLVAFAWTLWNEGNPVLELMDPLLKESCSPDEFLRYLHIGLLCVQEDANERPTMSSVVVMLKSDSTTTSLCQPQRPAFSVGRFTGHCKTSCPSSLSVNGLSISNIGPR</sequence>
<dbReference type="InterPro" id="IPR000719">
    <property type="entry name" value="Prot_kinase_dom"/>
</dbReference>
<evidence type="ECO:0000313" key="7">
    <source>
        <dbReference type="EMBL" id="KAG6695164.1"/>
    </source>
</evidence>
<dbReference type="AlphaFoldDB" id="A0A922E1W0"/>
<evidence type="ECO:0000256" key="5">
    <source>
        <dbReference type="ARBA" id="ARBA00022840"/>
    </source>
</evidence>